<evidence type="ECO:0000256" key="3">
    <source>
        <dbReference type="ARBA" id="ARBA00022692"/>
    </source>
</evidence>
<dbReference type="GO" id="GO:0016020">
    <property type="term" value="C:membrane"/>
    <property type="evidence" value="ECO:0007669"/>
    <property type="project" value="UniProtKB-SubCell"/>
</dbReference>
<keyword evidence="6 7" id="KW-0472">Membrane</keyword>
<dbReference type="AlphaFoldDB" id="A0A1H0H314"/>
<evidence type="ECO:0000313" key="10">
    <source>
        <dbReference type="EMBL" id="SDO13480.1"/>
    </source>
</evidence>
<proteinExistence type="inferred from homology"/>
<feature type="transmembrane region" description="Helical" evidence="7">
    <location>
        <begin position="145"/>
        <end position="166"/>
    </location>
</feature>
<dbReference type="EMBL" id="FNGY01000012">
    <property type="protein sequence ID" value="SDO13480.1"/>
    <property type="molecule type" value="Genomic_DNA"/>
</dbReference>
<comment type="subcellular location">
    <subcellularLocation>
        <location evidence="1">Membrane</location>
        <topology evidence="1">Multi-pass membrane protein</topology>
    </subcellularLocation>
</comment>
<keyword evidence="4" id="KW-0378">Hydrolase</keyword>
<feature type="transmembrane region" description="Helical" evidence="7">
    <location>
        <begin position="178"/>
        <end position="196"/>
    </location>
</feature>
<evidence type="ECO:0000313" key="11">
    <source>
        <dbReference type="Proteomes" id="UP000183200"/>
    </source>
</evidence>
<evidence type="ECO:0000256" key="4">
    <source>
        <dbReference type="ARBA" id="ARBA00022801"/>
    </source>
</evidence>
<sequence length="287" mass="31822">MNKNLFQDLKYKVFQSGNPLFFYIGINVLIFLVVTLIGLPFFLSGTGSADFSLLIREYAGYPAAIDKLPTRFYTAITYQFFHEGVMHLLFNMLWLFWMGKIFLDFLKPRQFHFVYLVGGIAGALTYSLAYNIFPVFSGSVAEATVIGSSAAVMAIIVATATLVPDYSIRLLFLGDVKLKYLAIGYIALDLIGIASVNAGGSFSHLGGAVLGFAYIKLLQNGKDWSNLFKRKPKLKVVRNEQAKSSANSRSTGVNQQEIDAILDKISKSGYDQLSRAEKETLFKASKH</sequence>
<keyword evidence="3 7" id="KW-0812">Transmembrane</keyword>
<dbReference type="OrthoDB" id="680602at2"/>
<reference evidence="11" key="1">
    <citation type="submission" date="2016-10" db="EMBL/GenBank/DDBJ databases">
        <authorList>
            <person name="Varghese N."/>
            <person name="Submissions S."/>
        </authorList>
    </citation>
    <scope>NUCLEOTIDE SEQUENCE [LARGE SCALE GENOMIC DNA]</scope>
    <source>
        <strain evidence="11">DSM 19110</strain>
    </source>
</reference>
<dbReference type="PANTHER" id="PTHR43731">
    <property type="entry name" value="RHOMBOID PROTEASE"/>
    <property type="match status" value="1"/>
</dbReference>
<feature type="transmembrane region" description="Helical" evidence="7">
    <location>
        <begin position="20"/>
        <end position="43"/>
    </location>
</feature>
<dbReference type="Gene3D" id="1.20.1540.10">
    <property type="entry name" value="Rhomboid-like"/>
    <property type="match status" value="1"/>
</dbReference>
<feature type="transmembrane region" description="Helical" evidence="7">
    <location>
        <begin position="113"/>
        <end position="133"/>
    </location>
</feature>
<evidence type="ECO:0000256" key="7">
    <source>
        <dbReference type="SAM" id="Phobius"/>
    </source>
</evidence>
<name>A0A1H0H314_9SPHI</name>
<dbReference type="SUPFAM" id="SSF144091">
    <property type="entry name" value="Rhomboid-like"/>
    <property type="match status" value="1"/>
</dbReference>
<dbReference type="RefSeq" id="WP_074612020.1">
    <property type="nucleotide sequence ID" value="NZ_FNGY01000012.1"/>
</dbReference>
<keyword evidence="10" id="KW-0645">Protease</keyword>
<dbReference type="InterPro" id="IPR035952">
    <property type="entry name" value="Rhomboid-like_sf"/>
</dbReference>
<evidence type="ECO:0000256" key="2">
    <source>
        <dbReference type="ARBA" id="ARBA00009045"/>
    </source>
</evidence>
<dbReference type="InterPro" id="IPR022764">
    <property type="entry name" value="Peptidase_S54_rhomboid_dom"/>
</dbReference>
<feature type="domain" description="Peptidase S54 rhomboid" evidence="8">
    <location>
        <begin position="70"/>
        <end position="218"/>
    </location>
</feature>
<dbReference type="GO" id="GO:0004252">
    <property type="term" value="F:serine-type endopeptidase activity"/>
    <property type="evidence" value="ECO:0007669"/>
    <property type="project" value="InterPro"/>
</dbReference>
<dbReference type="STRING" id="430522.BFS30_12175"/>
<keyword evidence="11" id="KW-1185">Reference proteome</keyword>
<organism evidence="10 11">
    <name type="scientific">Pedobacter steynii</name>
    <dbReference type="NCBI Taxonomy" id="430522"/>
    <lineage>
        <taxon>Bacteria</taxon>
        <taxon>Pseudomonadati</taxon>
        <taxon>Bacteroidota</taxon>
        <taxon>Sphingobacteriia</taxon>
        <taxon>Sphingobacteriales</taxon>
        <taxon>Sphingobacteriaceae</taxon>
        <taxon>Pedobacter</taxon>
    </lineage>
</organism>
<protein>
    <submittedName>
        <fullName evidence="10">Membrane associated serine protease, rhomboid family</fullName>
    </submittedName>
</protein>
<keyword evidence="5 7" id="KW-1133">Transmembrane helix</keyword>
<dbReference type="GO" id="GO:0006508">
    <property type="term" value="P:proteolysis"/>
    <property type="evidence" value="ECO:0007669"/>
    <property type="project" value="UniProtKB-KW"/>
</dbReference>
<dbReference type="Pfam" id="PF20216">
    <property type="entry name" value="DUF6576"/>
    <property type="match status" value="1"/>
</dbReference>
<dbReference type="Proteomes" id="UP000183200">
    <property type="component" value="Unassembled WGS sequence"/>
</dbReference>
<feature type="domain" description="DUF6576" evidence="9">
    <location>
        <begin position="254"/>
        <end position="286"/>
    </location>
</feature>
<dbReference type="InterPro" id="IPR046483">
    <property type="entry name" value="DUF6576"/>
</dbReference>
<dbReference type="PANTHER" id="PTHR43731:SF14">
    <property type="entry name" value="PRESENILIN-ASSOCIATED RHOMBOID-LIKE PROTEIN, MITOCHONDRIAL"/>
    <property type="match status" value="1"/>
</dbReference>
<accession>A0A1H0H314</accession>
<comment type="similarity">
    <text evidence="2">Belongs to the peptidase S54 family.</text>
</comment>
<gene>
    <name evidence="10" type="ORF">SAMN05421820_1128</name>
</gene>
<dbReference type="InterPro" id="IPR050925">
    <property type="entry name" value="Rhomboid_protease_S54"/>
</dbReference>
<dbReference type="Pfam" id="PF01694">
    <property type="entry name" value="Rhomboid"/>
    <property type="match status" value="1"/>
</dbReference>
<evidence type="ECO:0000259" key="9">
    <source>
        <dbReference type="Pfam" id="PF20216"/>
    </source>
</evidence>
<evidence type="ECO:0000259" key="8">
    <source>
        <dbReference type="Pfam" id="PF01694"/>
    </source>
</evidence>
<evidence type="ECO:0000256" key="6">
    <source>
        <dbReference type="ARBA" id="ARBA00023136"/>
    </source>
</evidence>
<evidence type="ECO:0000256" key="1">
    <source>
        <dbReference type="ARBA" id="ARBA00004141"/>
    </source>
</evidence>
<evidence type="ECO:0000256" key="5">
    <source>
        <dbReference type="ARBA" id="ARBA00022989"/>
    </source>
</evidence>